<evidence type="ECO:0000256" key="1">
    <source>
        <dbReference type="SAM" id="Phobius"/>
    </source>
</evidence>
<dbReference type="RefSeq" id="WP_018062871.1">
    <property type="nucleotide sequence ID" value="NZ_AQWH01000001.1"/>
</dbReference>
<name>A0A1U9Z0P6_9HYPH</name>
<dbReference type="STRING" id="1122214.Mame_01923"/>
<feature type="transmembrane region" description="Helical" evidence="1">
    <location>
        <begin position="98"/>
        <end position="118"/>
    </location>
</feature>
<accession>A0A1U9Z0P6</accession>
<gene>
    <name evidence="3" type="ORF">Mame_01923</name>
</gene>
<feature type="transmembrane region" description="Helical" evidence="1">
    <location>
        <begin position="73"/>
        <end position="92"/>
    </location>
</feature>
<dbReference type="InterPro" id="IPR000620">
    <property type="entry name" value="EamA_dom"/>
</dbReference>
<keyword evidence="1" id="KW-0472">Membrane</keyword>
<dbReference type="EMBL" id="CP020330">
    <property type="protein sequence ID" value="AQZ51265.1"/>
    <property type="molecule type" value="Genomic_DNA"/>
</dbReference>
<evidence type="ECO:0000313" key="3">
    <source>
        <dbReference type="EMBL" id="AQZ51265.1"/>
    </source>
</evidence>
<dbReference type="KEGG" id="mmed:Mame_01923"/>
<dbReference type="Gene3D" id="1.10.3730.20">
    <property type="match status" value="1"/>
</dbReference>
<keyword evidence="4" id="KW-1185">Reference proteome</keyword>
<proteinExistence type="predicted"/>
<dbReference type="Pfam" id="PF00892">
    <property type="entry name" value="EamA"/>
    <property type="match status" value="1"/>
</dbReference>
<dbReference type="OrthoDB" id="9815809at2"/>
<feature type="domain" description="EamA" evidence="2">
    <location>
        <begin position="13"/>
        <end position="143"/>
    </location>
</feature>
<evidence type="ECO:0000313" key="4">
    <source>
        <dbReference type="Proteomes" id="UP000191135"/>
    </source>
</evidence>
<dbReference type="PANTHER" id="PTHR22911:SF103">
    <property type="entry name" value="BLR2811 PROTEIN"/>
    <property type="match status" value="1"/>
</dbReference>
<keyword evidence="1" id="KW-1133">Transmembrane helix</keyword>
<dbReference type="InterPro" id="IPR037185">
    <property type="entry name" value="EmrE-like"/>
</dbReference>
<dbReference type="GO" id="GO:0016020">
    <property type="term" value="C:membrane"/>
    <property type="evidence" value="ECO:0007669"/>
    <property type="project" value="InterPro"/>
</dbReference>
<feature type="transmembrane region" description="Helical" evidence="1">
    <location>
        <begin position="254"/>
        <end position="277"/>
    </location>
</feature>
<feature type="transmembrane region" description="Helical" evidence="1">
    <location>
        <begin position="130"/>
        <end position="148"/>
    </location>
</feature>
<dbReference type="Proteomes" id="UP000191135">
    <property type="component" value="Chromosome"/>
</dbReference>
<feature type="transmembrane region" description="Helical" evidence="1">
    <location>
        <begin position="154"/>
        <end position="173"/>
    </location>
</feature>
<feature type="transmembrane region" description="Helical" evidence="1">
    <location>
        <begin position="185"/>
        <end position="206"/>
    </location>
</feature>
<dbReference type="AlphaFoldDB" id="A0A1U9Z0P6"/>
<keyword evidence="1" id="KW-0812">Transmembrane</keyword>
<feature type="transmembrane region" description="Helical" evidence="1">
    <location>
        <begin position="44"/>
        <end position="61"/>
    </location>
</feature>
<feature type="transmembrane region" description="Helical" evidence="1">
    <location>
        <begin position="226"/>
        <end position="247"/>
    </location>
</feature>
<dbReference type="SUPFAM" id="SSF103481">
    <property type="entry name" value="Multidrug resistance efflux transporter EmrE"/>
    <property type="match status" value="2"/>
</dbReference>
<evidence type="ECO:0000259" key="2">
    <source>
        <dbReference type="Pfam" id="PF00892"/>
    </source>
</evidence>
<reference evidence="3 4" key="1">
    <citation type="submission" date="2017-03" db="EMBL/GenBank/DDBJ databases">
        <title>Foreign affairs: Plasmid Transfer between Roseobacters and Rhizobia.</title>
        <authorList>
            <person name="Bartling P."/>
            <person name="Bunk B."/>
            <person name="Overmann J."/>
            <person name="Brinkmann H."/>
            <person name="Petersen J."/>
        </authorList>
    </citation>
    <scope>NUCLEOTIDE SEQUENCE [LARGE SCALE GENOMIC DNA]</scope>
    <source>
        <strain evidence="3 4">MACL11</strain>
    </source>
</reference>
<feature type="transmembrane region" description="Helical" evidence="1">
    <location>
        <begin position="12"/>
        <end position="32"/>
    </location>
</feature>
<feature type="transmembrane region" description="Helical" evidence="1">
    <location>
        <begin position="283"/>
        <end position="299"/>
    </location>
</feature>
<organism evidence="3 4">
    <name type="scientific">Martelella mediterranea DSM 17316</name>
    <dbReference type="NCBI Taxonomy" id="1122214"/>
    <lineage>
        <taxon>Bacteria</taxon>
        <taxon>Pseudomonadati</taxon>
        <taxon>Pseudomonadota</taxon>
        <taxon>Alphaproteobacteria</taxon>
        <taxon>Hyphomicrobiales</taxon>
        <taxon>Aurantimonadaceae</taxon>
        <taxon>Martelella</taxon>
    </lineage>
</organism>
<sequence length="315" mass="32810">MSSEQTNATGQLTGIALITFAVLLLSLSDALVKLTGAHYSLGQLILMRSLGAGLLLCLWAWARGRLLGAARPLWVTLRSLCLVAMWFFYYAALPEIPLALAAACFYTAPLWMALLSRVVLGEPLGLRRSVAVVVGALGVFLAVNPAAAMPSPYVVLPLLAAFCYALSGIITWSRCRSEQPVAMAFNLNVALVVAGGGLVAALSMTGAGVEGSFIFGVWPSLGAVDWAVLGLLATFLMIITVSVAGAYRMAPAPVIGLFDNAYLVFAALWGVAFFGQIPSPVEMAGMALILAAAIAAARAPRARVGGSVPTRIAAK</sequence>
<dbReference type="PANTHER" id="PTHR22911">
    <property type="entry name" value="ACYL-MALONYL CONDENSING ENZYME-RELATED"/>
    <property type="match status" value="1"/>
</dbReference>
<dbReference type="eggNOG" id="COG0697">
    <property type="taxonomic scope" value="Bacteria"/>
</dbReference>
<protein>
    <submittedName>
        <fullName evidence="3">Carboxylate/amino acid/amine transporter</fullName>
    </submittedName>
</protein>